<dbReference type="STRING" id="1229276.DI53_1952"/>
<dbReference type="PATRIC" id="fig|1229276.3.peg.2007"/>
<keyword evidence="4" id="KW-1185">Reference proteome</keyword>
<dbReference type="InterPro" id="IPR017946">
    <property type="entry name" value="PLC-like_Pdiesterase_TIM-brl"/>
</dbReference>
<feature type="chain" id="PRO_5002138643" evidence="1">
    <location>
        <begin position="25"/>
        <end position="296"/>
    </location>
</feature>
<dbReference type="PANTHER" id="PTHR46320">
    <property type="entry name" value="GLYCEROPHOSPHODIESTER PHOSPHODIESTERASE 1"/>
    <property type="match status" value="1"/>
</dbReference>
<proteinExistence type="predicted"/>
<evidence type="ECO:0000256" key="1">
    <source>
        <dbReference type="SAM" id="SignalP"/>
    </source>
</evidence>
<dbReference type="AlphaFoldDB" id="A0A0B8T4A5"/>
<comment type="caution">
    <text evidence="3">The sequence shown here is derived from an EMBL/GenBank/DDBJ whole genome shotgun (WGS) entry which is preliminary data.</text>
</comment>
<dbReference type="Pfam" id="PF03009">
    <property type="entry name" value="GDPD"/>
    <property type="match status" value="1"/>
</dbReference>
<dbReference type="GO" id="GO:0006644">
    <property type="term" value="P:phospholipid metabolic process"/>
    <property type="evidence" value="ECO:0007669"/>
    <property type="project" value="TreeGrafter"/>
</dbReference>
<dbReference type="EMBL" id="JJMU01000028">
    <property type="protein sequence ID" value="KGE14338.1"/>
    <property type="molecule type" value="Genomic_DNA"/>
</dbReference>
<dbReference type="InterPro" id="IPR030395">
    <property type="entry name" value="GP_PDE_dom"/>
</dbReference>
<dbReference type="GO" id="GO:0006580">
    <property type="term" value="P:ethanolamine metabolic process"/>
    <property type="evidence" value="ECO:0007669"/>
    <property type="project" value="TreeGrafter"/>
</dbReference>
<feature type="domain" description="GP-PDE" evidence="2">
    <location>
        <begin position="48"/>
        <end position="296"/>
    </location>
</feature>
<dbReference type="Gene3D" id="3.20.20.190">
    <property type="entry name" value="Phosphatidylinositol (PI) phosphodiesterase"/>
    <property type="match status" value="1"/>
</dbReference>
<feature type="signal peptide" evidence="1">
    <location>
        <begin position="1"/>
        <end position="24"/>
    </location>
</feature>
<evidence type="ECO:0000313" key="4">
    <source>
        <dbReference type="Proteomes" id="UP000031802"/>
    </source>
</evidence>
<dbReference type="PROSITE" id="PS51704">
    <property type="entry name" value="GP_PDE"/>
    <property type="match status" value="1"/>
</dbReference>
<dbReference type="GO" id="GO:0008889">
    <property type="term" value="F:glycerophosphodiester phosphodiesterase activity"/>
    <property type="evidence" value="ECO:0007669"/>
    <property type="project" value="TreeGrafter"/>
</dbReference>
<dbReference type="OrthoDB" id="384721at2"/>
<keyword evidence="1" id="KW-0732">Signal</keyword>
<protein>
    <submittedName>
        <fullName evidence="3">Glycerophosphoryl diester phosphodiesterase</fullName>
    </submittedName>
</protein>
<dbReference type="SUPFAM" id="SSF51695">
    <property type="entry name" value="PLC-like phosphodiesterases"/>
    <property type="match status" value="1"/>
</dbReference>
<dbReference type="eggNOG" id="COG0584">
    <property type="taxonomic scope" value="Bacteria"/>
</dbReference>
<dbReference type="RefSeq" id="WP_037498199.1">
    <property type="nucleotide sequence ID" value="NZ_JJMU01000028.1"/>
</dbReference>
<evidence type="ECO:0000259" key="2">
    <source>
        <dbReference type="PROSITE" id="PS51704"/>
    </source>
</evidence>
<accession>A0A0B8T4A5</accession>
<gene>
    <name evidence="3" type="ORF">DI53_1952</name>
</gene>
<reference evidence="4" key="1">
    <citation type="submission" date="2014-04" db="EMBL/GenBank/DDBJ databases">
        <title>Whole-Genome optical mapping and complete genome sequence of Sphingobacterium deserti sp. nov., a new spaces isolated from desert in the west of China.</title>
        <authorList>
            <person name="Teng C."/>
            <person name="Zhou Z."/>
            <person name="Li X."/>
            <person name="Chen M."/>
            <person name="Lin M."/>
            <person name="Wang L."/>
            <person name="Su S."/>
            <person name="Zhang C."/>
            <person name="Zhang W."/>
        </authorList>
    </citation>
    <scope>NUCLEOTIDE SEQUENCE [LARGE SCALE GENOMIC DNA]</scope>
    <source>
        <strain evidence="4">ACCC05744</strain>
    </source>
</reference>
<name>A0A0B8T4A5_9SPHI</name>
<dbReference type="GO" id="GO:0070291">
    <property type="term" value="P:N-acylethanolamine metabolic process"/>
    <property type="evidence" value="ECO:0007669"/>
    <property type="project" value="TreeGrafter"/>
</dbReference>
<evidence type="ECO:0000313" key="3">
    <source>
        <dbReference type="EMBL" id="KGE14338.1"/>
    </source>
</evidence>
<organism evidence="3 4">
    <name type="scientific">Sphingobacterium deserti</name>
    <dbReference type="NCBI Taxonomy" id="1229276"/>
    <lineage>
        <taxon>Bacteria</taxon>
        <taxon>Pseudomonadati</taxon>
        <taxon>Bacteroidota</taxon>
        <taxon>Sphingobacteriia</taxon>
        <taxon>Sphingobacteriales</taxon>
        <taxon>Sphingobacteriaceae</taxon>
        <taxon>Sphingobacterium</taxon>
    </lineage>
</organism>
<sequence>MHKGISRFTIVAAMCVAMINLVQAQSNYWDFKCPEDLHAFFSYRKGKHVLSGHRGSTEKGLPENSLAAFSKVLEHTPAFFEIDPRLTKDSVVVLMHDATLDRTSNGSGKVSDYTWAQLQELRLKDRSGKLTDQRIPRLDSVLVWAKGKTVLNLDQKGVPAAVYIELIRKYNAFSYVMITVHTASQAKDFLKMAPQLMLSAHIKTKPVYETYKKQRIPFNQLIAYIGSEFTSENKALCSLLNEKGVMCMISAAPMFDKLPAAARRANAYRTVFKDGASILESDFPMEVSVAVESHGY</sequence>
<dbReference type="GO" id="GO:0005886">
    <property type="term" value="C:plasma membrane"/>
    <property type="evidence" value="ECO:0007669"/>
    <property type="project" value="TreeGrafter"/>
</dbReference>
<dbReference type="CDD" id="cd08566">
    <property type="entry name" value="GDPD_AtGDE_like"/>
    <property type="match status" value="1"/>
</dbReference>
<dbReference type="Proteomes" id="UP000031802">
    <property type="component" value="Unassembled WGS sequence"/>
</dbReference>
<dbReference type="PANTHER" id="PTHR46320:SF1">
    <property type="entry name" value="GLYCEROPHOSPHODIESTER PHOSPHODIESTERASE 1"/>
    <property type="match status" value="1"/>
</dbReference>
<reference evidence="3 4" key="2">
    <citation type="journal article" date="2015" name="PLoS ONE">
        <title>Whole-Genome Optical Mapping and Finished Genome Sequence of Sphingobacterium deserti sp. nov., a New Species Isolated from the Western Desert of China.</title>
        <authorList>
            <person name="Teng C."/>
            <person name="Zhou Z."/>
            <person name="Molnar I."/>
            <person name="Li X."/>
            <person name="Tang R."/>
            <person name="Chen M."/>
            <person name="Wang L."/>
            <person name="Su S."/>
            <person name="Zhang W."/>
            <person name="Lin M."/>
        </authorList>
    </citation>
    <scope>NUCLEOTIDE SEQUENCE [LARGE SCALE GENOMIC DNA]</scope>
    <source>
        <strain evidence="4">ACCC05744</strain>
    </source>
</reference>